<dbReference type="AlphaFoldDB" id="A0A011TUR4"/>
<feature type="transmembrane region" description="Helical" evidence="1">
    <location>
        <begin position="110"/>
        <end position="129"/>
    </location>
</feature>
<dbReference type="Proteomes" id="UP000019849">
    <property type="component" value="Unassembled WGS sequence"/>
</dbReference>
<dbReference type="eggNOG" id="COG1238">
    <property type="taxonomic scope" value="Bacteria"/>
</dbReference>
<dbReference type="PATRIC" id="fig|69279.3.peg.2323"/>
<protein>
    <submittedName>
        <fullName evidence="3">Membrane protein</fullName>
    </submittedName>
</protein>
<proteinExistence type="predicted"/>
<feature type="transmembrane region" description="Helical" evidence="1">
    <location>
        <begin position="20"/>
        <end position="37"/>
    </location>
</feature>
<dbReference type="HOGENOM" id="CLU_125997_0_0_5"/>
<dbReference type="PANTHER" id="PTHR42709:SF4">
    <property type="entry name" value="INNER MEMBRANE PROTEIN YQAA"/>
    <property type="match status" value="1"/>
</dbReference>
<dbReference type="STRING" id="69279.BG36_04665"/>
<evidence type="ECO:0000313" key="3">
    <source>
        <dbReference type="EMBL" id="EXL07882.1"/>
    </source>
</evidence>
<feature type="domain" description="VTT" evidence="2">
    <location>
        <begin position="41"/>
        <end position="155"/>
    </location>
</feature>
<keyword evidence="1" id="KW-0472">Membrane</keyword>
<accession>A0A011TUR4</accession>
<gene>
    <name evidence="3" type="ORF">BG36_04665</name>
</gene>
<keyword evidence="1" id="KW-1133">Transmembrane helix</keyword>
<dbReference type="InterPro" id="IPR051311">
    <property type="entry name" value="DedA_domain"/>
</dbReference>
<feature type="transmembrane region" description="Helical" evidence="1">
    <location>
        <begin position="135"/>
        <end position="157"/>
    </location>
</feature>
<dbReference type="Pfam" id="PF09335">
    <property type="entry name" value="VTT_dom"/>
    <property type="match status" value="1"/>
</dbReference>
<sequence length="158" mass="16317">MLPLVAVSPVLVATTNVELFAPYAVLLVSALVAATLLPAQSELVLAGLLATGSGDPGLLFVVATIGNTAGSVVNWAVGRGVEPVIGKLWFRGAREGYERAVCIFCRYGRLSLVFAWLPIIGDALTIAAGVARVPIVPFVALVAAGKAARYAFIIIALS</sequence>
<evidence type="ECO:0000313" key="4">
    <source>
        <dbReference type="Proteomes" id="UP000019849"/>
    </source>
</evidence>
<evidence type="ECO:0000259" key="2">
    <source>
        <dbReference type="Pfam" id="PF09335"/>
    </source>
</evidence>
<organism evidence="3 4">
    <name type="scientific">Aquamicrobium defluvii</name>
    <dbReference type="NCBI Taxonomy" id="69279"/>
    <lineage>
        <taxon>Bacteria</taxon>
        <taxon>Pseudomonadati</taxon>
        <taxon>Pseudomonadota</taxon>
        <taxon>Alphaproteobacteria</taxon>
        <taxon>Hyphomicrobiales</taxon>
        <taxon>Phyllobacteriaceae</taxon>
        <taxon>Aquamicrobium</taxon>
    </lineage>
</organism>
<name>A0A011TUR4_9HYPH</name>
<dbReference type="RefSeq" id="WP_245264698.1">
    <property type="nucleotide sequence ID" value="NZ_KK073887.1"/>
</dbReference>
<comment type="caution">
    <text evidence="3">The sequence shown here is derived from an EMBL/GenBank/DDBJ whole genome shotgun (WGS) entry which is preliminary data.</text>
</comment>
<reference evidence="3 4" key="1">
    <citation type="submission" date="2014-02" db="EMBL/GenBank/DDBJ databases">
        <title>Aquamicrobium defluvii Genome sequencing.</title>
        <authorList>
            <person name="Wang X."/>
        </authorList>
    </citation>
    <scope>NUCLEOTIDE SEQUENCE [LARGE SCALE GENOMIC DNA]</scope>
    <source>
        <strain evidence="3 4">W13Z1</strain>
    </source>
</reference>
<evidence type="ECO:0000256" key="1">
    <source>
        <dbReference type="SAM" id="Phobius"/>
    </source>
</evidence>
<dbReference type="EMBL" id="JENY01000014">
    <property type="protein sequence ID" value="EXL07882.1"/>
    <property type="molecule type" value="Genomic_DNA"/>
</dbReference>
<dbReference type="PANTHER" id="PTHR42709">
    <property type="entry name" value="ALKALINE PHOSPHATASE LIKE PROTEIN"/>
    <property type="match status" value="1"/>
</dbReference>
<dbReference type="InterPro" id="IPR032816">
    <property type="entry name" value="VTT_dom"/>
</dbReference>
<keyword evidence="1" id="KW-0812">Transmembrane</keyword>